<feature type="transmembrane region" description="Helical" evidence="7">
    <location>
        <begin position="410"/>
        <end position="432"/>
    </location>
</feature>
<dbReference type="AlphaFoldDB" id="A0A9X1YHE4"/>
<sequence length="434" mass="45676">MKPIAAAVPNTRSAGDGDGKKKGLAALVGPGLLTGASDDDPSGIGTYSQVGAQFGTGMLWTMVFSYPLMVAAQLICARIGRVTGKGLAGNLREHYPRWALYPLVLLLLVANTINIGADLGAMGAAVRLLLPGEAGWYTVAFGLLSVVLEVMVPYHRYVHVLKWLTLALFAYLAIGFFVKIPWGQVLHDTFLPKLSFDKAAVTAIVAIFGTTISPYLFFWQASQEVEDLDACDEDKPLLEAPHQATEQLHRIGVDTYLGMGASNVVAFFIILTTAATLHAHGVHDIESAAQTAQALKPVAGQFASALFAMGIVGTGLLAVPVLAGSAAYAVGETMQWKSSLESKPGKARGFYAVIAVATLVGTAMNFVHVNPIKALFWTAVINGVIAVPMLAAVMLVAAKQKAMGRFAISGTLRTMGWITTAVMAACVVGMAVTA</sequence>
<keyword evidence="2" id="KW-0813">Transport</keyword>
<dbReference type="Pfam" id="PF01566">
    <property type="entry name" value="Nramp"/>
    <property type="match status" value="1"/>
</dbReference>
<keyword evidence="5 7" id="KW-1133">Transmembrane helix</keyword>
<dbReference type="GO" id="GO:0034755">
    <property type="term" value="P:iron ion transmembrane transport"/>
    <property type="evidence" value="ECO:0007669"/>
    <property type="project" value="TreeGrafter"/>
</dbReference>
<dbReference type="InterPro" id="IPR001046">
    <property type="entry name" value="NRAMP_fam"/>
</dbReference>
<evidence type="ECO:0000256" key="6">
    <source>
        <dbReference type="ARBA" id="ARBA00023136"/>
    </source>
</evidence>
<feature type="transmembrane region" description="Helical" evidence="7">
    <location>
        <begin position="305"/>
        <end position="330"/>
    </location>
</feature>
<feature type="transmembrane region" description="Helical" evidence="7">
    <location>
        <begin position="98"/>
        <end position="122"/>
    </location>
</feature>
<evidence type="ECO:0000313" key="8">
    <source>
        <dbReference type="EMBL" id="MCK9686153.1"/>
    </source>
</evidence>
<feature type="transmembrane region" description="Helical" evidence="7">
    <location>
        <begin position="350"/>
        <end position="368"/>
    </location>
</feature>
<dbReference type="Proteomes" id="UP001139353">
    <property type="component" value="Unassembled WGS sequence"/>
</dbReference>
<feature type="transmembrane region" description="Helical" evidence="7">
    <location>
        <begin position="256"/>
        <end position="277"/>
    </location>
</feature>
<gene>
    <name evidence="8" type="ORF">LPC04_10600</name>
</gene>
<feature type="transmembrane region" description="Helical" evidence="7">
    <location>
        <begin position="161"/>
        <end position="180"/>
    </location>
</feature>
<evidence type="ECO:0000256" key="1">
    <source>
        <dbReference type="ARBA" id="ARBA00004141"/>
    </source>
</evidence>
<proteinExistence type="predicted"/>
<dbReference type="PANTHER" id="PTHR11706">
    <property type="entry name" value="SOLUTE CARRIER PROTEIN FAMILY 11 MEMBER"/>
    <property type="match status" value="1"/>
</dbReference>
<feature type="transmembrane region" description="Helical" evidence="7">
    <location>
        <begin position="200"/>
        <end position="218"/>
    </location>
</feature>
<keyword evidence="6 7" id="KW-0472">Membrane</keyword>
<evidence type="ECO:0000256" key="5">
    <source>
        <dbReference type="ARBA" id="ARBA00022989"/>
    </source>
</evidence>
<dbReference type="PANTHER" id="PTHR11706:SF33">
    <property type="entry name" value="NATURAL RESISTANCE-ASSOCIATED MACROPHAGE PROTEIN 2"/>
    <property type="match status" value="1"/>
</dbReference>
<keyword evidence="3 7" id="KW-0812">Transmembrane</keyword>
<organism evidence="8 9">
    <name type="scientific">Scleromatobacter humisilvae</name>
    <dbReference type="NCBI Taxonomy" id="2897159"/>
    <lineage>
        <taxon>Bacteria</taxon>
        <taxon>Pseudomonadati</taxon>
        <taxon>Pseudomonadota</taxon>
        <taxon>Betaproteobacteria</taxon>
        <taxon>Burkholderiales</taxon>
        <taxon>Sphaerotilaceae</taxon>
        <taxon>Scleromatobacter</taxon>
    </lineage>
</organism>
<feature type="transmembrane region" description="Helical" evidence="7">
    <location>
        <begin position="134"/>
        <end position="154"/>
    </location>
</feature>
<protein>
    <submittedName>
        <fullName evidence="8">Divalent metal cation transporter</fullName>
    </submittedName>
</protein>
<keyword evidence="4" id="KW-0769">Symport</keyword>
<evidence type="ECO:0000313" key="9">
    <source>
        <dbReference type="Proteomes" id="UP001139353"/>
    </source>
</evidence>
<reference evidence="8" key="1">
    <citation type="submission" date="2021-11" db="EMBL/GenBank/DDBJ databases">
        <title>BS-T2-15 a new species belonging to the Comamonadaceae family isolated from the soil of a French oak forest.</title>
        <authorList>
            <person name="Mieszkin S."/>
            <person name="Alain K."/>
        </authorList>
    </citation>
    <scope>NUCLEOTIDE SEQUENCE</scope>
    <source>
        <strain evidence="8">BS-T2-15</strain>
    </source>
</reference>
<comment type="subcellular location">
    <subcellularLocation>
        <location evidence="1">Membrane</location>
        <topology evidence="1">Multi-pass membrane protein</topology>
    </subcellularLocation>
</comment>
<evidence type="ECO:0000256" key="3">
    <source>
        <dbReference type="ARBA" id="ARBA00022692"/>
    </source>
</evidence>
<keyword evidence="9" id="KW-1185">Reference proteome</keyword>
<dbReference type="EMBL" id="JAJLJH010000002">
    <property type="protein sequence ID" value="MCK9686153.1"/>
    <property type="molecule type" value="Genomic_DNA"/>
</dbReference>
<evidence type="ECO:0000256" key="7">
    <source>
        <dbReference type="SAM" id="Phobius"/>
    </source>
</evidence>
<dbReference type="GO" id="GO:0005886">
    <property type="term" value="C:plasma membrane"/>
    <property type="evidence" value="ECO:0007669"/>
    <property type="project" value="TreeGrafter"/>
</dbReference>
<dbReference type="GO" id="GO:0005384">
    <property type="term" value="F:manganese ion transmembrane transporter activity"/>
    <property type="evidence" value="ECO:0007669"/>
    <property type="project" value="TreeGrafter"/>
</dbReference>
<feature type="transmembrane region" description="Helical" evidence="7">
    <location>
        <begin position="374"/>
        <end position="398"/>
    </location>
</feature>
<evidence type="ECO:0000256" key="2">
    <source>
        <dbReference type="ARBA" id="ARBA00022448"/>
    </source>
</evidence>
<evidence type="ECO:0000256" key="4">
    <source>
        <dbReference type="ARBA" id="ARBA00022847"/>
    </source>
</evidence>
<dbReference type="GO" id="GO:0015086">
    <property type="term" value="F:cadmium ion transmembrane transporter activity"/>
    <property type="evidence" value="ECO:0007669"/>
    <property type="project" value="TreeGrafter"/>
</dbReference>
<accession>A0A9X1YHE4</accession>
<name>A0A9X1YHE4_9BURK</name>
<dbReference type="RefSeq" id="WP_275682184.1">
    <property type="nucleotide sequence ID" value="NZ_JAJLJH010000002.1"/>
</dbReference>
<comment type="caution">
    <text evidence="8">The sequence shown here is derived from an EMBL/GenBank/DDBJ whole genome shotgun (WGS) entry which is preliminary data.</text>
</comment>
<feature type="transmembrane region" description="Helical" evidence="7">
    <location>
        <begin position="57"/>
        <end position="77"/>
    </location>
</feature>
<dbReference type="GO" id="GO:0015293">
    <property type="term" value="F:symporter activity"/>
    <property type="evidence" value="ECO:0007669"/>
    <property type="project" value="UniProtKB-KW"/>
</dbReference>